<dbReference type="EMBL" id="AP024233">
    <property type="protein sequence ID" value="BCO09919.1"/>
    <property type="molecule type" value="Genomic_DNA"/>
</dbReference>
<keyword evidence="3" id="KW-0808">Transferase</keyword>
<dbReference type="Gene3D" id="3.90.550.10">
    <property type="entry name" value="Spore Coat Polysaccharide Biosynthesis Protein SpsA, Chain A"/>
    <property type="match status" value="1"/>
</dbReference>
<organism evidence="11 12">
    <name type="scientific">Desulfolithobacter dissulfuricans</name>
    <dbReference type="NCBI Taxonomy" id="2795293"/>
    <lineage>
        <taxon>Bacteria</taxon>
        <taxon>Pseudomonadati</taxon>
        <taxon>Thermodesulfobacteriota</taxon>
        <taxon>Desulfobulbia</taxon>
        <taxon>Desulfobulbales</taxon>
        <taxon>Desulfobulbaceae</taxon>
        <taxon>Desulfolithobacter</taxon>
    </lineage>
</organism>
<name>A0A915XIK3_9BACT</name>
<dbReference type="PANTHER" id="PTHR43523">
    <property type="entry name" value="GLUCOSE-1-PHOSPHATE ADENYLYLTRANSFERASE-RELATED"/>
    <property type="match status" value="1"/>
</dbReference>
<dbReference type="InterPro" id="IPR056818">
    <property type="entry name" value="GlmU/GlgC-like_hexapep"/>
</dbReference>
<evidence type="ECO:0000259" key="10">
    <source>
        <dbReference type="Pfam" id="PF24894"/>
    </source>
</evidence>
<sequence length="419" mass="47656">MYKPSTLAMILAGGRVDELGVLTHYRPKSAVPFGGFARVIDFPLSNLMCSGIEMVAILSQYRSYSLINHIGTGAAWDMIGRYRGINILPPFKDYENPHWYRGSADAVYQNLDFVRYHNPAEILVLSGDHIYQMDYRNMIRYHYSKGADLTAAFIEVPVESAHRFGVAEIEGRDEEGGRLLSYEEKPARPRSGWASLTVLCFRPEVMYEVLEENQKGTSYEFGRDIIPMMMREKYKVYGYKFRGYWGYTRTIDEYWQTSMDLLGPEPKIDMEKWGLRTNLEHRGIRDCQPLKVGARGVLDNSMVYNGCIIEGRVVNSILFPGVRVEEGAEVRDSVLFFNNTVRSGARLGRVVSDVNTVFGRDVRVGSLDEHAGNGAITVIGWNNQVPDTTVIGRGCTVYPRLDPEKWPSNRRVEDKEVLQ</sequence>
<evidence type="ECO:0000256" key="7">
    <source>
        <dbReference type="ARBA" id="ARBA00023056"/>
    </source>
</evidence>
<dbReference type="GO" id="GO:0008878">
    <property type="term" value="F:glucose-1-phosphate adenylyltransferase activity"/>
    <property type="evidence" value="ECO:0007669"/>
    <property type="project" value="InterPro"/>
</dbReference>
<evidence type="ECO:0000256" key="5">
    <source>
        <dbReference type="ARBA" id="ARBA00022741"/>
    </source>
</evidence>
<comment type="similarity">
    <text evidence="1">Belongs to the bacterial/plant glucose-1-phosphate adenylyltransferase family.</text>
</comment>
<dbReference type="KEGG" id="ddu:GF1_22950"/>
<dbReference type="InterPro" id="IPR005836">
    <property type="entry name" value="ADP_Glu_pyroP_CS"/>
</dbReference>
<evidence type="ECO:0000256" key="4">
    <source>
        <dbReference type="ARBA" id="ARBA00022695"/>
    </source>
</evidence>
<proteinExistence type="inferred from homology"/>
<evidence type="ECO:0000259" key="9">
    <source>
        <dbReference type="Pfam" id="PF00483"/>
    </source>
</evidence>
<evidence type="ECO:0000256" key="2">
    <source>
        <dbReference type="ARBA" id="ARBA00022600"/>
    </source>
</evidence>
<dbReference type="InterPro" id="IPR029044">
    <property type="entry name" value="Nucleotide-diphossugar_trans"/>
</dbReference>
<accession>A0A915XIK3</accession>
<evidence type="ECO:0000256" key="3">
    <source>
        <dbReference type="ARBA" id="ARBA00022679"/>
    </source>
</evidence>
<evidence type="ECO:0000313" key="12">
    <source>
        <dbReference type="Proteomes" id="UP001063350"/>
    </source>
</evidence>
<keyword evidence="5" id="KW-0547">Nucleotide-binding</keyword>
<dbReference type="PANTHER" id="PTHR43523:SF2">
    <property type="entry name" value="GLUCOSE-1-PHOSPHATE ADENYLYLTRANSFERASE"/>
    <property type="match status" value="1"/>
</dbReference>
<gene>
    <name evidence="11" type="primary">glgC_2</name>
    <name evidence="11" type="ORF">GF1_22950</name>
</gene>
<dbReference type="GO" id="GO:0005978">
    <property type="term" value="P:glycogen biosynthetic process"/>
    <property type="evidence" value="ECO:0007669"/>
    <property type="project" value="UniProtKB-KW"/>
</dbReference>
<keyword evidence="7" id="KW-0320">Glycogen biosynthesis</keyword>
<dbReference type="PROSITE" id="PS00809">
    <property type="entry name" value="ADP_GLC_PYROPHOSPH_2"/>
    <property type="match status" value="1"/>
</dbReference>
<dbReference type="CDD" id="cd04651">
    <property type="entry name" value="LbH_G1P_AT_C"/>
    <property type="match status" value="1"/>
</dbReference>
<dbReference type="SUPFAM" id="SSF51161">
    <property type="entry name" value="Trimeric LpxA-like enzymes"/>
    <property type="match status" value="1"/>
</dbReference>
<keyword evidence="4 11" id="KW-0548">Nucleotidyltransferase</keyword>
<dbReference type="InterPro" id="IPR011004">
    <property type="entry name" value="Trimer_LpxA-like_sf"/>
</dbReference>
<evidence type="ECO:0000256" key="6">
    <source>
        <dbReference type="ARBA" id="ARBA00022840"/>
    </source>
</evidence>
<dbReference type="CDD" id="cd02508">
    <property type="entry name" value="ADP_Glucose_PP"/>
    <property type="match status" value="1"/>
</dbReference>
<dbReference type="GO" id="GO:0005524">
    <property type="term" value="F:ATP binding"/>
    <property type="evidence" value="ECO:0007669"/>
    <property type="project" value="UniProtKB-KW"/>
</dbReference>
<dbReference type="Gene3D" id="2.160.10.10">
    <property type="entry name" value="Hexapeptide repeat proteins"/>
    <property type="match status" value="1"/>
</dbReference>
<dbReference type="Pfam" id="PF24894">
    <property type="entry name" value="Hexapep_GlmU"/>
    <property type="match status" value="1"/>
</dbReference>
<dbReference type="Proteomes" id="UP001063350">
    <property type="component" value="Chromosome"/>
</dbReference>
<evidence type="ECO:0000313" key="11">
    <source>
        <dbReference type="EMBL" id="BCO09919.1"/>
    </source>
</evidence>
<feature type="domain" description="Glucose-1-phosphate adenylyltransferase/Bifunctional protein GlmU-like C-terminal hexapeptide" evidence="10">
    <location>
        <begin position="293"/>
        <end position="366"/>
    </location>
</feature>
<dbReference type="RefSeq" id="WP_267926660.1">
    <property type="nucleotide sequence ID" value="NZ_AP024233.1"/>
</dbReference>
<dbReference type="Pfam" id="PF00483">
    <property type="entry name" value="NTP_transferase"/>
    <property type="match status" value="1"/>
</dbReference>
<protein>
    <submittedName>
        <fullName evidence="11">Glucose-1-phosphate adenylyltransferase</fullName>
    </submittedName>
</protein>
<dbReference type="AlphaFoldDB" id="A0A915XIK3"/>
<feature type="domain" description="Nucleotidyl transferase" evidence="9">
    <location>
        <begin position="8"/>
        <end position="261"/>
    </location>
</feature>
<keyword evidence="2" id="KW-0321">Glycogen metabolism</keyword>
<reference evidence="11" key="1">
    <citation type="submission" date="2020-12" db="EMBL/GenBank/DDBJ databases">
        <title>Desulfobium dissulfuricans gen. nov., sp. nov., a novel mesophilic, sulfate-reducing bacterium isolated from a deep-sea hydrothermal vent.</title>
        <authorList>
            <person name="Hashimoto Y."/>
            <person name="Tame A."/>
            <person name="Sawayama S."/>
            <person name="Miyazaki J."/>
            <person name="Takai K."/>
            <person name="Nakagawa S."/>
        </authorList>
    </citation>
    <scope>NUCLEOTIDE SEQUENCE</scope>
    <source>
        <strain evidence="11">GF1</strain>
    </source>
</reference>
<keyword evidence="6" id="KW-0067">ATP-binding</keyword>
<keyword evidence="12" id="KW-1185">Reference proteome</keyword>
<dbReference type="InterPro" id="IPR011831">
    <property type="entry name" value="ADP-Glc_PPase"/>
</dbReference>
<evidence type="ECO:0000256" key="1">
    <source>
        <dbReference type="ARBA" id="ARBA00010443"/>
    </source>
</evidence>
<dbReference type="InterPro" id="IPR005835">
    <property type="entry name" value="NTP_transferase_dom"/>
</dbReference>
<dbReference type="SUPFAM" id="SSF53448">
    <property type="entry name" value="Nucleotide-diphospho-sugar transferases"/>
    <property type="match status" value="1"/>
</dbReference>
<keyword evidence="8" id="KW-0119">Carbohydrate metabolism</keyword>
<evidence type="ECO:0000256" key="8">
    <source>
        <dbReference type="ARBA" id="ARBA00023277"/>
    </source>
</evidence>